<keyword evidence="1" id="KW-0175">Coiled coil</keyword>
<name>A0ABV5N2M5_9ACTN</name>
<proteinExistence type="predicted"/>
<dbReference type="Proteomes" id="UP001589709">
    <property type="component" value="Unassembled WGS sequence"/>
</dbReference>
<evidence type="ECO:0000313" key="3">
    <source>
        <dbReference type="EMBL" id="MFB9464466.1"/>
    </source>
</evidence>
<feature type="coiled-coil region" evidence="1">
    <location>
        <begin position="229"/>
        <end position="256"/>
    </location>
</feature>
<comment type="caution">
    <text evidence="3">The sequence shown here is derived from an EMBL/GenBank/DDBJ whole genome shotgun (WGS) entry which is preliminary data.</text>
</comment>
<protein>
    <submittedName>
        <fullName evidence="3">Uncharacterized protein</fullName>
    </submittedName>
</protein>
<reference evidence="3 4" key="1">
    <citation type="submission" date="2024-09" db="EMBL/GenBank/DDBJ databases">
        <authorList>
            <person name="Sun Q."/>
            <person name="Mori K."/>
        </authorList>
    </citation>
    <scope>NUCLEOTIDE SEQUENCE [LARGE SCALE GENOMIC DNA]</scope>
    <source>
        <strain evidence="3 4">JCM 6917</strain>
    </source>
</reference>
<sequence>MGRQRGASAQERFEFKSAIDMARALPNLFRPISGQPKTLTSDERQSLAQCEAAVDTLKWAFWLAGKALQIIRDSRLYRAEHDSFEDYCWTRWGMKANYAGKLIRTWQVAEALFDLASNDSVPIGTPRLSLEQAKKANQAQVWELVSVRETWTVEEAVFVYATVAASDVPVTAEVLRGAVVALPKGEEFNKEAAKAAIHAFLDNWNDEKGEGEVDVTVRAEKAVSLPWVRRLARKDRAAAERYLDALEAEIAKCREQLTVPAKPKRGEAAESQERTVEAVEESKALEAGAETPEPAAA</sequence>
<dbReference type="EMBL" id="JBHMCY010000030">
    <property type="protein sequence ID" value="MFB9464466.1"/>
    <property type="molecule type" value="Genomic_DNA"/>
</dbReference>
<feature type="compositionally biased region" description="Low complexity" evidence="2">
    <location>
        <begin position="285"/>
        <end position="297"/>
    </location>
</feature>
<feature type="region of interest" description="Disordered" evidence="2">
    <location>
        <begin position="259"/>
        <end position="297"/>
    </location>
</feature>
<organism evidence="3 4">
    <name type="scientific">Streptomyces cinereospinus</name>
    <dbReference type="NCBI Taxonomy" id="285561"/>
    <lineage>
        <taxon>Bacteria</taxon>
        <taxon>Bacillati</taxon>
        <taxon>Actinomycetota</taxon>
        <taxon>Actinomycetes</taxon>
        <taxon>Kitasatosporales</taxon>
        <taxon>Streptomycetaceae</taxon>
        <taxon>Streptomyces</taxon>
    </lineage>
</organism>
<accession>A0ABV5N2M5</accession>
<keyword evidence="4" id="KW-1185">Reference proteome</keyword>
<evidence type="ECO:0000256" key="1">
    <source>
        <dbReference type="SAM" id="Coils"/>
    </source>
</evidence>
<gene>
    <name evidence="3" type="ORF">ACFF45_17540</name>
</gene>
<evidence type="ECO:0000313" key="4">
    <source>
        <dbReference type="Proteomes" id="UP001589709"/>
    </source>
</evidence>
<feature type="compositionally biased region" description="Basic and acidic residues" evidence="2">
    <location>
        <begin position="264"/>
        <end position="284"/>
    </location>
</feature>
<dbReference type="RefSeq" id="WP_381347013.1">
    <property type="nucleotide sequence ID" value="NZ_JBHMCY010000030.1"/>
</dbReference>
<evidence type="ECO:0000256" key="2">
    <source>
        <dbReference type="SAM" id="MobiDB-lite"/>
    </source>
</evidence>